<keyword evidence="2" id="KW-0808">Transferase</keyword>
<feature type="compositionally biased region" description="Low complexity" evidence="1">
    <location>
        <begin position="80"/>
        <end position="115"/>
    </location>
</feature>
<dbReference type="AlphaFoldDB" id="A0A2K4Y8D3"/>
<dbReference type="Proteomes" id="UP000236318">
    <property type="component" value="Unassembled WGS sequence"/>
</dbReference>
<reference evidence="2" key="1">
    <citation type="submission" date="2018-01" db="EMBL/GenBank/DDBJ databases">
        <authorList>
            <consortium name="Urmite Genomes"/>
        </authorList>
    </citation>
    <scope>NUCLEOTIDE SEQUENCE [LARGE SCALE GENOMIC DNA]</scope>
    <source>
        <strain evidence="2">AFP003</strain>
    </source>
</reference>
<keyword evidence="3" id="KW-1185">Reference proteome</keyword>
<organism evidence="2 3">
    <name type="scientific">Mycobacterium ahvazicum</name>
    <dbReference type="NCBI Taxonomy" id="1964395"/>
    <lineage>
        <taxon>Bacteria</taxon>
        <taxon>Bacillati</taxon>
        <taxon>Actinomycetota</taxon>
        <taxon>Actinomycetes</taxon>
        <taxon>Mycobacteriales</taxon>
        <taxon>Mycobacteriaceae</taxon>
        <taxon>Mycobacterium</taxon>
        <taxon>Mycobacterium simiae complex</taxon>
    </lineage>
</organism>
<keyword evidence="2" id="KW-0418">Kinase</keyword>
<comment type="caution">
    <text evidence="2">The sequence shown here is derived from an EMBL/GenBank/DDBJ whole genome shotgun (WGS) entry which is preliminary data.</text>
</comment>
<feature type="region of interest" description="Disordered" evidence="1">
    <location>
        <begin position="76"/>
        <end position="115"/>
    </location>
</feature>
<accession>A0A2K4Y8D3</accession>
<dbReference type="GO" id="GO:0016301">
    <property type="term" value="F:kinase activity"/>
    <property type="evidence" value="ECO:0007669"/>
    <property type="project" value="UniProtKB-KW"/>
</dbReference>
<feature type="non-terminal residue" evidence="2">
    <location>
        <position position="1"/>
    </location>
</feature>
<evidence type="ECO:0000313" key="3">
    <source>
        <dbReference type="Proteomes" id="UP000236318"/>
    </source>
</evidence>
<proteinExistence type="predicted"/>
<name>A0A2K4Y8D3_9MYCO</name>
<gene>
    <name evidence="2" type="ORF">MAAFP003_1720</name>
</gene>
<evidence type="ECO:0000256" key="1">
    <source>
        <dbReference type="SAM" id="MobiDB-lite"/>
    </source>
</evidence>
<dbReference type="EMBL" id="FXEG02000002">
    <property type="protein sequence ID" value="SOX53050.1"/>
    <property type="molecule type" value="Genomic_DNA"/>
</dbReference>
<protein>
    <submittedName>
        <fullName evidence="2">Protein kinase</fullName>
    </submittedName>
</protein>
<evidence type="ECO:0000313" key="2">
    <source>
        <dbReference type="EMBL" id="SOX53050.1"/>
    </source>
</evidence>
<sequence>VIFQFTDGQWQARPETVPFPCVGPTGLAKSQTTVQTLALRPNPQGDLVGEMDLVVQTDECGQRGSVIRVPATLTRTADTPSGVSVPDPVSVPEPTGLLSPAPAAPSATKPAKPGG</sequence>